<protein>
    <submittedName>
        <fullName evidence="1">Uncharacterized protein</fullName>
    </submittedName>
</protein>
<dbReference type="BioCyc" id="CNIT1237085:G1324-3055-MONOMER"/>
<dbReference type="STRING" id="1237085.Ngar_c30550"/>
<dbReference type="AlphaFoldDB" id="K0IF34"/>
<evidence type="ECO:0000313" key="1">
    <source>
        <dbReference type="EMBL" id="AFU59971.1"/>
    </source>
</evidence>
<keyword evidence="2" id="KW-1185">Reference proteome</keyword>
<dbReference type="GeneID" id="13796865"/>
<evidence type="ECO:0000313" key="2">
    <source>
        <dbReference type="Proteomes" id="UP000008037"/>
    </source>
</evidence>
<name>K0IF34_NITGG</name>
<dbReference type="EMBL" id="CP002408">
    <property type="protein sequence ID" value="AFU59971.1"/>
    <property type="molecule type" value="Genomic_DNA"/>
</dbReference>
<organism evidence="1 2">
    <name type="scientific">Nitrososphaera gargensis (strain Ga9.2)</name>
    <dbReference type="NCBI Taxonomy" id="1237085"/>
    <lineage>
        <taxon>Archaea</taxon>
        <taxon>Nitrososphaerota</taxon>
        <taxon>Nitrososphaeria</taxon>
        <taxon>Nitrososphaerales</taxon>
        <taxon>Nitrososphaeraceae</taxon>
        <taxon>Nitrososphaera</taxon>
    </lineage>
</organism>
<dbReference type="InParanoid" id="K0IF34"/>
<proteinExistence type="predicted"/>
<dbReference type="RefSeq" id="WP_015020505.1">
    <property type="nucleotide sequence ID" value="NC_018719.1"/>
</dbReference>
<sequence length="184" mass="21424">MPLYECNEHQFVENIRRLLESKEKFLVNRKITLHDDARYGPATMPDSEFKRYETICTRKSANSTVYAKVPFVDSFHGGRMYDEGENLHAASALMFPRMSVPYYRVEYSVNVWGGTYFFAFDALFNPEIVIEKRTGRKFGKSGALVHVLRYNPPEERVLAINLPKEVMVFDVKHMVRVIDHSSNF</sequence>
<dbReference type="OrthoDB" id="5753at2157"/>
<dbReference type="Proteomes" id="UP000008037">
    <property type="component" value="Chromosome"/>
</dbReference>
<reference evidence="1 2" key="1">
    <citation type="journal article" date="2012" name="Environ. Microbiol.">
        <title>The genome of the ammonia-oxidizing Candidatus Nitrososphaera gargensis: insights into metabolic versatility and environmental adaptations.</title>
        <authorList>
            <person name="Spang A."/>
            <person name="Poehlein A."/>
            <person name="Offre P."/>
            <person name="Zumbragel S."/>
            <person name="Haider S."/>
            <person name="Rychlik N."/>
            <person name="Nowka B."/>
            <person name="Schmeisser C."/>
            <person name="Lebedeva E.V."/>
            <person name="Rattei T."/>
            <person name="Bohm C."/>
            <person name="Schmid M."/>
            <person name="Galushko A."/>
            <person name="Hatzenpichler R."/>
            <person name="Weinmaier T."/>
            <person name="Daniel R."/>
            <person name="Schleper C."/>
            <person name="Spieck E."/>
            <person name="Streit W."/>
            <person name="Wagner M."/>
        </authorList>
    </citation>
    <scope>NUCLEOTIDE SEQUENCE [LARGE SCALE GENOMIC DNA]</scope>
    <source>
        <strain evidence="2">Ga9.2</strain>
    </source>
</reference>
<accession>K0IF34</accession>
<dbReference type="HOGENOM" id="CLU_1472033_0_0_2"/>
<dbReference type="KEGG" id="nga:Ngar_c30550"/>
<gene>
    <name evidence="1" type="ordered locus">Ngar_c30550</name>
</gene>